<keyword evidence="7" id="KW-1185">Reference proteome</keyword>
<dbReference type="GO" id="GO:0003746">
    <property type="term" value="F:translation elongation factor activity"/>
    <property type="evidence" value="ECO:0007669"/>
    <property type="project" value="UniProtKB-UniRule"/>
</dbReference>
<dbReference type="Gene3D" id="3.30.479.20">
    <property type="entry name" value="Elongation factor Ts, dimerisation domain"/>
    <property type="match status" value="2"/>
</dbReference>
<dbReference type="InterPro" id="IPR001816">
    <property type="entry name" value="Transl_elong_EFTs/EF1B"/>
</dbReference>
<protein>
    <recommendedName>
        <fullName evidence="4">Elongation factor Ts, mitochondrial</fullName>
        <shortName evidence="4">EF-Ts</shortName>
        <shortName evidence="4">EF-TsMt</shortName>
    </recommendedName>
</protein>
<reference evidence="6" key="2">
    <citation type="submission" date="2023-02" db="EMBL/GenBank/DDBJ databases">
        <authorList>
            <consortium name="DOE Joint Genome Institute"/>
            <person name="Mondo S.J."/>
            <person name="Chang Y."/>
            <person name="Wang Y."/>
            <person name="Ahrendt S."/>
            <person name="Andreopoulos W."/>
            <person name="Barry K."/>
            <person name="Beard J."/>
            <person name="Benny G.L."/>
            <person name="Blankenship S."/>
            <person name="Bonito G."/>
            <person name="Cuomo C."/>
            <person name="Desiro A."/>
            <person name="Gervers K.A."/>
            <person name="Hundley H."/>
            <person name="Kuo A."/>
            <person name="LaButti K."/>
            <person name="Lang B.F."/>
            <person name="Lipzen A."/>
            <person name="O'Donnell K."/>
            <person name="Pangilinan J."/>
            <person name="Reynolds N."/>
            <person name="Sandor L."/>
            <person name="Smith M.W."/>
            <person name="Tsang A."/>
            <person name="Grigoriev I.V."/>
            <person name="Stajich J.E."/>
            <person name="Spatafora J.W."/>
        </authorList>
    </citation>
    <scope>NUCLEOTIDE SEQUENCE</scope>
    <source>
        <strain evidence="6">RSA 2281</strain>
    </source>
</reference>
<dbReference type="SUPFAM" id="SSF54713">
    <property type="entry name" value="Elongation factor Ts (EF-Ts), dimerisation domain"/>
    <property type="match status" value="2"/>
</dbReference>
<name>A0AAD5K7V6_9FUNG</name>
<dbReference type="InterPro" id="IPR036402">
    <property type="entry name" value="EF-Ts_dimer_sf"/>
</dbReference>
<dbReference type="SUPFAM" id="SSF46934">
    <property type="entry name" value="UBA-like"/>
    <property type="match status" value="1"/>
</dbReference>
<dbReference type="GO" id="GO:0070125">
    <property type="term" value="P:mitochondrial translational elongation"/>
    <property type="evidence" value="ECO:0007669"/>
    <property type="project" value="TreeGrafter"/>
</dbReference>
<dbReference type="Pfam" id="PF00889">
    <property type="entry name" value="EF_TS"/>
    <property type="match status" value="1"/>
</dbReference>
<comment type="function">
    <text evidence="4">Associates with the EF-Tu.GDP complex and induces the exchange of GDP to GTP. It remains bound to the aminoacyl-tRNA.EF-Tu.GTP complex up to the GTP hydrolysis stage on the ribosome.</text>
</comment>
<evidence type="ECO:0000256" key="4">
    <source>
        <dbReference type="HAMAP-Rule" id="MF_03135"/>
    </source>
</evidence>
<dbReference type="PANTHER" id="PTHR11741:SF0">
    <property type="entry name" value="ELONGATION FACTOR TS, MITOCHONDRIAL"/>
    <property type="match status" value="1"/>
</dbReference>
<evidence type="ECO:0000256" key="1">
    <source>
        <dbReference type="ARBA" id="ARBA00005532"/>
    </source>
</evidence>
<sequence length="346" mass="37016">MYRWTPLASQASRLLCRNYAAAATIKPDIKLLKQLRQETEVSMTKAKEALVKNGNDYQKALEWLEQDAQVAGAKKAQKVAGRTAGEGLISIASVSAGGIQSKSTIIELNCETDFVSRNDVFKNLASRIAATSLLLHDPSTAAVEEIPIESLLHSPLMPHPDQPTDDIDVASGKTVNEIIVETIGKLGENITLRRAAIAVANGATAGYAHGGDATTGKIGGLAALQPLKVSNLNESQVTALTKTARQVARQAVGFKPIFLNKEEIPTEELNAQSDKKQYISESVLNEQSYLLNPDITIAEHVSKAAQDAGISEGATVSGFVRWEVGEGIEKKENDFASEVQKAAQGN</sequence>
<dbReference type="PANTHER" id="PTHR11741">
    <property type="entry name" value="ELONGATION FACTOR TS"/>
    <property type="match status" value="1"/>
</dbReference>
<evidence type="ECO:0000256" key="3">
    <source>
        <dbReference type="ARBA" id="ARBA00022917"/>
    </source>
</evidence>
<dbReference type="CDD" id="cd14275">
    <property type="entry name" value="UBA_EF-Ts"/>
    <property type="match status" value="1"/>
</dbReference>
<dbReference type="GO" id="GO:0005739">
    <property type="term" value="C:mitochondrion"/>
    <property type="evidence" value="ECO:0007669"/>
    <property type="project" value="UniProtKB-SubCell"/>
</dbReference>
<keyword evidence="3 4" id="KW-0648">Protein biosynthesis</keyword>
<dbReference type="HAMAP" id="MF_00050">
    <property type="entry name" value="EF_Ts"/>
    <property type="match status" value="1"/>
</dbReference>
<gene>
    <name evidence="4" type="primary">TSF1</name>
    <name evidence="6" type="ORF">BDA99DRAFT_94841</name>
</gene>
<dbReference type="EMBL" id="JAIXMP010000017">
    <property type="protein sequence ID" value="KAI9259511.1"/>
    <property type="molecule type" value="Genomic_DNA"/>
</dbReference>
<evidence type="ECO:0000313" key="6">
    <source>
        <dbReference type="EMBL" id="KAI9259511.1"/>
    </source>
</evidence>
<keyword evidence="4" id="KW-0496">Mitochondrion</keyword>
<comment type="caution">
    <text evidence="6">The sequence shown here is derived from an EMBL/GenBank/DDBJ whole genome shotgun (WGS) entry which is preliminary data.</text>
</comment>
<comment type="subcellular location">
    <subcellularLocation>
        <location evidence="4">Mitochondrion</location>
    </subcellularLocation>
</comment>
<dbReference type="Gene3D" id="1.10.8.10">
    <property type="entry name" value="DNA helicase RuvA subunit, C-terminal domain"/>
    <property type="match status" value="1"/>
</dbReference>
<dbReference type="Proteomes" id="UP001209540">
    <property type="component" value="Unassembled WGS sequence"/>
</dbReference>
<organism evidence="6 7">
    <name type="scientific">Phascolomyces articulosus</name>
    <dbReference type="NCBI Taxonomy" id="60185"/>
    <lineage>
        <taxon>Eukaryota</taxon>
        <taxon>Fungi</taxon>
        <taxon>Fungi incertae sedis</taxon>
        <taxon>Mucoromycota</taxon>
        <taxon>Mucoromycotina</taxon>
        <taxon>Mucoromycetes</taxon>
        <taxon>Mucorales</taxon>
        <taxon>Lichtheimiaceae</taxon>
        <taxon>Phascolomyces</taxon>
    </lineage>
</organism>
<dbReference type="InterPro" id="IPR014039">
    <property type="entry name" value="Transl_elong_EFTs/EF1B_dimer"/>
</dbReference>
<dbReference type="InterPro" id="IPR009060">
    <property type="entry name" value="UBA-like_sf"/>
</dbReference>
<comment type="similarity">
    <text evidence="1 4">Belongs to the EF-Ts family.</text>
</comment>
<dbReference type="InterPro" id="IPR018101">
    <property type="entry name" value="Transl_elong_Ts_CS"/>
</dbReference>
<evidence type="ECO:0000259" key="5">
    <source>
        <dbReference type="Pfam" id="PF00889"/>
    </source>
</evidence>
<keyword evidence="2 4" id="KW-0251">Elongation factor</keyword>
<feature type="domain" description="Translation elongation factor EFTs/EF1B dimerisation" evidence="5">
    <location>
        <begin position="104"/>
        <end position="272"/>
    </location>
</feature>
<dbReference type="AlphaFoldDB" id="A0AAD5K7V6"/>
<evidence type="ECO:0000313" key="7">
    <source>
        <dbReference type="Proteomes" id="UP001209540"/>
    </source>
</evidence>
<reference evidence="6" key="1">
    <citation type="journal article" date="2022" name="IScience">
        <title>Evolution of zygomycete secretomes and the origins of terrestrial fungal ecologies.</title>
        <authorList>
            <person name="Chang Y."/>
            <person name="Wang Y."/>
            <person name="Mondo S."/>
            <person name="Ahrendt S."/>
            <person name="Andreopoulos W."/>
            <person name="Barry K."/>
            <person name="Beard J."/>
            <person name="Benny G.L."/>
            <person name="Blankenship S."/>
            <person name="Bonito G."/>
            <person name="Cuomo C."/>
            <person name="Desiro A."/>
            <person name="Gervers K.A."/>
            <person name="Hundley H."/>
            <person name="Kuo A."/>
            <person name="LaButti K."/>
            <person name="Lang B.F."/>
            <person name="Lipzen A."/>
            <person name="O'Donnell K."/>
            <person name="Pangilinan J."/>
            <person name="Reynolds N."/>
            <person name="Sandor L."/>
            <person name="Smith M.E."/>
            <person name="Tsang A."/>
            <person name="Grigoriev I.V."/>
            <person name="Stajich J.E."/>
            <person name="Spatafora J.W."/>
        </authorList>
    </citation>
    <scope>NUCLEOTIDE SEQUENCE</scope>
    <source>
        <strain evidence="6">RSA 2281</strain>
    </source>
</reference>
<evidence type="ECO:0000256" key="2">
    <source>
        <dbReference type="ARBA" id="ARBA00022768"/>
    </source>
</evidence>
<dbReference type="PROSITE" id="PS01127">
    <property type="entry name" value="EF_TS_2"/>
    <property type="match status" value="1"/>
</dbReference>
<accession>A0AAD5K7V6</accession>
<proteinExistence type="inferred from homology"/>